<evidence type="ECO:0000256" key="1">
    <source>
        <dbReference type="SAM" id="SignalP"/>
    </source>
</evidence>
<organism evidence="2 3">
    <name type="scientific">Salegentibacter holothuriorum</name>
    <dbReference type="NCBI Taxonomy" id="241145"/>
    <lineage>
        <taxon>Bacteria</taxon>
        <taxon>Pseudomonadati</taxon>
        <taxon>Bacteroidota</taxon>
        <taxon>Flavobacteriia</taxon>
        <taxon>Flavobacteriales</taxon>
        <taxon>Flavobacteriaceae</taxon>
        <taxon>Salegentibacter</taxon>
    </lineage>
</organism>
<proteinExistence type="predicted"/>
<dbReference type="STRING" id="241145.SAMN05660776_1387"/>
<accession>A0A1T5BQS3</accession>
<protein>
    <recommendedName>
        <fullName evidence="4">DUF3078 domain-containing protein</fullName>
    </recommendedName>
</protein>
<dbReference type="AlphaFoldDB" id="A0A1T5BQS3"/>
<evidence type="ECO:0000313" key="3">
    <source>
        <dbReference type="Proteomes" id="UP000190230"/>
    </source>
</evidence>
<reference evidence="3" key="1">
    <citation type="submission" date="2017-02" db="EMBL/GenBank/DDBJ databases">
        <authorList>
            <person name="Varghese N."/>
            <person name="Submissions S."/>
        </authorList>
    </citation>
    <scope>NUCLEOTIDE SEQUENCE [LARGE SCALE GENOMIC DNA]</scope>
    <source>
        <strain evidence="3">DSM 23405</strain>
    </source>
</reference>
<gene>
    <name evidence="2" type="ORF">SAMN05660776_1387</name>
</gene>
<dbReference type="EMBL" id="FUYY01000002">
    <property type="protein sequence ID" value="SKB49293.1"/>
    <property type="molecule type" value="Genomic_DNA"/>
</dbReference>
<dbReference type="Proteomes" id="UP000190230">
    <property type="component" value="Unassembled WGS sequence"/>
</dbReference>
<feature type="signal peptide" evidence="1">
    <location>
        <begin position="1"/>
        <end position="19"/>
    </location>
</feature>
<keyword evidence="3" id="KW-1185">Reference proteome</keyword>
<name>A0A1T5BQS3_9FLAO</name>
<keyword evidence="1" id="KW-0732">Signal</keyword>
<dbReference type="InterPro" id="IPR021428">
    <property type="entry name" value="DUF3078"/>
</dbReference>
<evidence type="ECO:0000313" key="2">
    <source>
        <dbReference type="EMBL" id="SKB49293.1"/>
    </source>
</evidence>
<evidence type="ECO:0008006" key="4">
    <source>
        <dbReference type="Google" id="ProtNLM"/>
    </source>
</evidence>
<dbReference type="OrthoDB" id="1495718at2"/>
<feature type="chain" id="PRO_5012436839" description="DUF3078 domain-containing protein" evidence="1">
    <location>
        <begin position="20"/>
        <end position="341"/>
    </location>
</feature>
<sequence length="341" mass="38806">MKIKVLCLLVCLIHLNLTAKNLNSHNYPGYYNDTIKPSDSIKVVPPTTTQVDSVVVTFWTEKNEVGVNLSEVAFVNWNAGGNNSISALVYGNAERNYKKDDLYWRNKVIVRYGINSQEGQKLRKTEDELRLSSSFGYRKDSISNWFYSAKFNFNTQFTNGYKYPDTDSPISKFMAPGYLFLGIGSEYSDPIEDFKVYISPITQKSTFVLDQRLANEGMFGVTGAVRDTLGNIVEEGEKVRTEFGFLVTSDFSKEVFENVDLDSQLSLYSDYLNKFGNIDVEWQLRVNLKVNDFIKANVGSHLRYDDDVKFKEDTNGDGKLETTGPRVQFKQMLGVGLVYEF</sequence>
<dbReference type="Pfam" id="PF11276">
    <property type="entry name" value="DUF3078"/>
    <property type="match status" value="1"/>
</dbReference>